<gene>
    <name evidence="2" type="ORF">L0P92_12135</name>
</gene>
<evidence type="ECO:0000313" key="3">
    <source>
        <dbReference type="Proteomes" id="UP001139384"/>
    </source>
</evidence>
<sequence length="189" mass="19529">MRPTDPVAKHADHDIAVLPAELTPAEARALLTGVAVVVADDGGVLGTVTAAELSGVGAGTLADWRELPPAIEVDADLALVELANSPAVTLLLLGVPRLVLIRDGKPVAVLAVSRVAEYLASGEHPLPGNEMGPMGASADGALPGRIRLAAAHVACAECGHRNALEYWNPRRPPRCANPDRPPHDLTLEG</sequence>
<proteinExistence type="predicted"/>
<dbReference type="EMBL" id="JAKEIP010000034">
    <property type="protein sequence ID" value="MCF1594312.1"/>
    <property type="molecule type" value="Genomic_DNA"/>
</dbReference>
<dbReference type="RefSeq" id="WP_234762573.1">
    <property type="nucleotide sequence ID" value="NZ_JAKEIP010000034.1"/>
</dbReference>
<protein>
    <recommendedName>
        <fullName evidence="4">CBS domain-containing protein</fullName>
    </recommendedName>
</protein>
<feature type="region of interest" description="Disordered" evidence="1">
    <location>
        <begin position="169"/>
        <end position="189"/>
    </location>
</feature>
<evidence type="ECO:0000256" key="1">
    <source>
        <dbReference type="SAM" id="MobiDB-lite"/>
    </source>
</evidence>
<comment type="caution">
    <text evidence="2">The sequence shown here is derived from an EMBL/GenBank/DDBJ whole genome shotgun (WGS) entry which is preliminary data.</text>
</comment>
<organism evidence="2 3">
    <name type="scientific">Streptomyces muensis</name>
    <dbReference type="NCBI Taxonomy" id="1077944"/>
    <lineage>
        <taxon>Bacteria</taxon>
        <taxon>Bacillati</taxon>
        <taxon>Actinomycetota</taxon>
        <taxon>Actinomycetes</taxon>
        <taxon>Kitasatosporales</taxon>
        <taxon>Streptomycetaceae</taxon>
        <taxon>Streptomyces</taxon>
    </lineage>
</organism>
<name>A0A9X1TKF4_STRM4</name>
<dbReference type="AlphaFoldDB" id="A0A9X1TKF4"/>
<accession>A0A9X1TKF4</accession>
<evidence type="ECO:0000313" key="2">
    <source>
        <dbReference type="EMBL" id="MCF1594312.1"/>
    </source>
</evidence>
<dbReference type="Proteomes" id="UP001139384">
    <property type="component" value="Unassembled WGS sequence"/>
</dbReference>
<evidence type="ECO:0008006" key="4">
    <source>
        <dbReference type="Google" id="ProtNLM"/>
    </source>
</evidence>
<feature type="compositionally biased region" description="Basic and acidic residues" evidence="1">
    <location>
        <begin position="180"/>
        <end position="189"/>
    </location>
</feature>
<keyword evidence="3" id="KW-1185">Reference proteome</keyword>
<reference evidence="2" key="1">
    <citation type="submission" date="2022-01" db="EMBL/GenBank/DDBJ databases">
        <title>Draft Genome Sequences of Seven Type Strains of the Genus Streptomyces.</title>
        <authorList>
            <person name="Aziz S."/>
            <person name="Coretto E."/>
            <person name="Chronakova A."/>
            <person name="Sproer C."/>
            <person name="Huber K."/>
            <person name="Nouioui I."/>
            <person name="Gross H."/>
        </authorList>
    </citation>
    <scope>NUCLEOTIDE SEQUENCE</scope>
    <source>
        <strain evidence="2">DSM 103493</strain>
    </source>
</reference>